<gene>
    <name evidence="3" type="ORF">TPL01_21390</name>
</gene>
<keyword evidence="4" id="KW-1185">Reference proteome</keyword>
<name>A0A512LA40_9PROT</name>
<sequence length="203" mass="22716">MKTPPFSPVFSLRAIRRMLAVLALMLLPAVSHAADWDIDQLMRGLAQTRSGHASFVEKKSIAMLDKPVESSGELFYSAPDHLEKRTLKPKTESMTMDGGTLVIERGRQKYRLQLQDYPQLAAFIDSIRGTLAGDRKALERNYRLSLDGTAEHWTLQLLPVDEKMQAVVRRIRITGVRDAVRSIEITQADGDSSLMLIAKLATP</sequence>
<feature type="chain" id="PRO_5022178253" description="Acyltransferase" evidence="2">
    <location>
        <begin position="34"/>
        <end position="203"/>
    </location>
</feature>
<dbReference type="CDD" id="cd16325">
    <property type="entry name" value="LolA"/>
    <property type="match status" value="1"/>
</dbReference>
<dbReference type="Pfam" id="PF19574">
    <property type="entry name" value="LolA_3"/>
    <property type="match status" value="1"/>
</dbReference>
<dbReference type="Proteomes" id="UP000321337">
    <property type="component" value="Unassembled WGS sequence"/>
</dbReference>
<evidence type="ECO:0008006" key="5">
    <source>
        <dbReference type="Google" id="ProtNLM"/>
    </source>
</evidence>
<organism evidence="3 4">
    <name type="scientific">Sulfuriferula plumbiphila</name>
    <dbReference type="NCBI Taxonomy" id="171865"/>
    <lineage>
        <taxon>Bacteria</taxon>
        <taxon>Pseudomonadati</taxon>
        <taxon>Pseudomonadota</taxon>
        <taxon>Betaproteobacteria</taxon>
        <taxon>Nitrosomonadales</taxon>
        <taxon>Sulfuricellaceae</taxon>
        <taxon>Sulfuriferula</taxon>
    </lineage>
</organism>
<dbReference type="EMBL" id="BKAD01000021">
    <property type="protein sequence ID" value="GEP31001.1"/>
    <property type="molecule type" value="Genomic_DNA"/>
</dbReference>
<evidence type="ECO:0000256" key="2">
    <source>
        <dbReference type="SAM" id="SignalP"/>
    </source>
</evidence>
<evidence type="ECO:0000313" key="4">
    <source>
        <dbReference type="Proteomes" id="UP000321337"/>
    </source>
</evidence>
<dbReference type="Gene3D" id="2.50.20.10">
    <property type="entry name" value="Lipoprotein localisation LolA/LolB/LppX"/>
    <property type="match status" value="1"/>
</dbReference>
<accession>A0A512LA40</accession>
<dbReference type="SUPFAM" id="SSF89392">
    <property type="entry name" value="Prokaryotic lipoproteins and lipoprotein localization factors"/>
    <property type="match status" value="1"/>
</dbReference>
<keyword evidence="1 2" id="KW-0732">Signal</keyword>
<dbReference type="InterPro" id="IPR004564">
    <property type="entry name" value="OM_lipoprot_carrier_LolA-like"/>
</dbReference>
<dbReference type="InterPro" id="IPR029046">
    <property type="entry name" value="LolA/LolB/LppX"/>
</dbReference>
<evidence type="ECO:0000313" key="3">
    <source>
        <dbReference type="EMBL" id="GEP31001.1"/>
    </source>
</evidence>
<dbReference type="AlphaFoldDB" id="A0A512LA40"/>
<dbReference type="OrthoDB" id="5297911at2"/>
<protein>
    <recommendedName>
        <fullName evidence="5">Acyltransferase</fullName>
    </recommendedName>
</protein>
<reference evidence="3 4" key="1">
    <citation type="submission" date="2019-07" db="EMBL/GenBank/DDBJ databases">
        <title>Whole genome shotgun sequence of Thiobacillus plumbophilus NBRC 107929.</title>
        <authorList>
            <person name="Hosoyama A."/>
            <person name="Uohara A."/>
            <person name="Ohji S."/>
            <person name="Ichikawa N."/>
        </authorList>
    </citation>
    <scope>NUCLEOTIDE SEQUENCE [LARGE SCALE GENOMIC DNA]</scope>
    <source>
        <strain evidence="3 4">NBRC 107929</strain>
    </source>
</reference>
<feature type="signal peptide" evidence="2">
    <location>
        <begin position="1"/>
        <end position="33"/>
    </location>
</feature>
<proteinExistence type="predicted"/>
<dbReference type="RefSeq" id="WP_147073580.1">
    <property type="nucleotide sequence ID" value="NZ_AP021884.1"/>
</dbReference>
<evidence type="ECO:0000256" key="1">
    <source>
        <dbReference type="ARBA" id="ARBA00022729"/>
    </source>
</evidence>
<comment type="caution">
    <text evidence="3">The sequence shown here is derived from an EMBL/GenBank/DDBJ whole genome shotgun (WGS) entry which is preliminary data.</text>
</comment>